<feature type="binding site" evidence="2">
    <location>
        <position position="289"/>
    </location>
    <ligand>
        <name>Zn(2+)</name>
        <dbReference type="ChEBI" id="CHEBI:29105"/>
    </ligand>
</feature>
<evidence type="ECO:0000313" key="4">
    <source>
        <dbReference type="Proteomes" id="UP000274504"/>
    </source>
</evidence>
<reference evidence="5" key="1">
    <citation type="submission" date="2017-02" db="UniProtKB">
        <authorList>
            <consortium name="WormBaseParasite"/>
        </authorList>
    </citation>
    <scope>IDENTIFICATION</scope>
</reference>
<reference evidence="3 4" key="2">
    <citation type="submission" date="2018-11" db="EMBL/GenBank/DDBJ databases">
        <authorList>
            <consortium name="Pathogen Informatics"/>
        </authorList>
    </citation>
    <scope>NUCLEOTIDE SEQUENCE [LARGE SCALE GENOMIC DNA]</scope>
</reference>
<gene>
    <name evidence="3" type="ORF">HDID_LOCUS3341</name>
</gene>
<dbReference type="EMBL" id="UYSG01000994">
    <property type="protein sequence ID" value="VDL30923.1"/>
    <property type="molecule type" value="Genomic_DNA"/>
</dbReference>
<organism evidence="5">
    <name type="scientific">Hymenolepis diminuta</name>
    <name type="common">Rat tapeworm</name>
    <dbReference type="NCBI Taxonomy" id="6216"/>
    <lineage>
        <taxon>Eukaryota</taxon>
        <taxon>Metazoa</taxon>
        <taxon>Spiralia</taxon>
        <taxon>Lophotrochozoa</taxon>
        <taxon>Platyhelminthes</taxon>
        <taxon>Cestoda</taxon>
        <taxon>Eucestoda</taxon>
        <taxon>Cyclophyllidea</taxon>
        <taxon>Hymenolepididae</taxon>
        <taxon>Hymenolepis</taxon>
    </lineage>
</organism>
<dbReference type="InterPro" id="IPR007822">
    <property type="entry name" value="LANC-like"/>
</dbReference>
<dbReference type="Gene3D" id="1.50.10.10">
    <property type="match status" value="1"/>
</dbReference>
<dbReference type="InterPro" id="IPR020464">
    <property type="entry name" value="LanC-like_prot_euk"/>
</dbReference>
<dbReference type="GO" id="GO:0005886">
    <property type="term" value="C:plasma membrane"/>
    <property type="evidence" value="ECO:0007669"/>
    <property type="project" value="TreeGrafter"/>
</dbReference>
<dbReference type="CDD" id="cd04794">
    <property type="entry name" value="euk_LANCL"/>
    <property type="match status" value="1"/>
</dbReference>
<feature type="binding site" evidence="2">
    <location>
        <position position="335"/>
    </location>
    <ligand>
        <name>Zn(2+)</name>
        <dbReference type="ChEBI" id="CHEBI:29105"/>
    </ligand>
</feature>
<evidence type="ECO:0000313" key="3">
    <source>
        <dbReference type="EMBL" id="VDL30923.1"/>
    </source>
</evidence>
<dbReference type="Proteomes" id="UP000274504">
    <property type="component" value="Unassembled WGS sequence"/>
</dbReference>
<keyword evidence="2" id="KW-0479">Metal-binding</keyword>
<dbReference type="OrthoDB" id="10257263at2759"/>
<proteinExistence type="inferred from homology"/>
<dbReference type="GO" id="GO:0031179">
    <property type="term" value="P:peptide modification"/>
    <property type="evidence" value="ECO:0007669"/>
    <property type="project" value="InterPro"/>
</dbReference>
<dbReference type="WBParaSite" id="HDID_0000334301-mRNA-1">
    <property type="protein sequence ID" value="HDID_0000334301-mRNA-1"/>
    <property type="gene ID" value="HDID_0000334301"/>
</dbReference>
<dbReference type="Pfam" id="PF05147">
    <property type="entry name" value="LANC_like"/>
    <property type="match status" value="1"/>
</dbReference>
<keyword evidence="2" id="KW-0862">Zinc</keyword>
<dbReference type="PRINTS" id="PR01951">
    <property type="entry name" value="LANCEUKARYTE"/>
</dbReference>
<evidence type="ECO:0000313" key="5">
    <source>
        <dbReference type="WBParaSite" id="HDID_0000334301-mRNA-1"/>
    </source>
</evidence>
<dbReference type="InterPro" id="IPR012341">
    <property type="entry name" value="6hp_glycosidase-like_sf"/>
</dbReference>
<evidence type="ECO:0000256" key="2">
    <source>
        <dbReference type="PIRSR" id="PIRSR607822-1"/>
    </source>
</evidence>
<feature type="binding site" evidence="2">
    <location>
        <position position="336"/>
    </location>
    <ligand>
        <name>Zn(2+)</name>
        <dbReference type="ChEBI" id="CHEBI:29105"/>
    </ligand>
</feature>
<dbReference type="PANTHER" id="PTHR12736">
    <property type="entry name" value="LANC-LIKE PROTEIN"/>
    <property type="match status" value="1"/>
</dbReference>
<comment type="similarity">
    <text evidence="1">Belongs to the LanC-like protein family.</text>
</comment>
<dbReference type="SUPFAM" id="SSF158745">
    <property type="entry name" value="LanC-like"/>
    <property type="match status" value="1"/>
</dbReference>
<dbReference type="PANTHER" id="PTHR12736:SF7">
    <property type="entry name" value="LANC-LIKE PROTEIN 3"/>
    <property type="match status" value="1"/>
</dbReference>
<dbReference type="SMART" id="SM01260">
    <property type="entry name" value="LANC_like"/>
    <property type="match status" value="1"/>
</dbReference>
<dbReference type="GO" id="GO:0005975">
    <property type="term" value="P:carbohydrate metabolic process"/>
    <property type="evidence" value="ECO:0007669"/>
    <property type="project" value="InterPro"/>
</dbReference>
<protein>
    <submittedName>
        <fullName evidence="5">LanC-like protein 3</fullName>
    </submittedName>
</protein>
<name>A0A0R3SEW7_HYMDI</name>
<evidence type="ECO:0000256" key="1">
    <source>
        <dbReference type="ARBA" id="ARBA00007179"/>
    </source>
</evidence>
<accession>A0A0R3SEW7</accession>
<dbReference type="GO" id="GO:0046872">
    <property type="term" value="F:metal ion binding"/>
    <property type="evidence" value="ECO:0007669"/>
    <property type="project" value="UniProtKB-KW"/>
</dbReference>
<dbReference type="PRINTS" id="PR01950">
    <property type="entry name" value="LANCSUPER"/>
</dbReference>
<sequence length="422" mass="46925">MRHFANPYIASTGEVITSSLPNANDFAQESLEMIERCFRNSCRKISCSDGNLYVGGIGVAWSALRVIHKLNTGFNNLLPLVRTYIEGMVDRICQTSARDNEDLLSFLLGRPGVWLTAVYLYQLTGDNANRDHFLELYGQISPKFASRQIFPQGSDELFIGRAGYLCGLYELRKITSQSVISDDTIFEICDAMIESGQNYAKIRKSACPLMYAYYDTEYLGAGHGLAGILFALMLFPCYLRERSQSTQLVRAAIDYLICVTPPDTDNLPTATDELAPRHRPVGHDLVHWCHGAAGAVYVYARAYQLWKDQKYLDEVFKCADVAWHRGLLKKGPGICHGVAGSGYVQLVAYRATGCTEKRFEDRARACAAFLHEEAFKRGARRPDNPYSLFEGLAGTACFLADLAGSVDQAAFPFMDPFGPVES</sequence>
<dbReference type="AlphaFoldDB" id="A0A0R3SEW7"/>